<comment type="caution">
    <text evidence="2">The sequence shown here is derived from an EMBL/GenBank/DDBJ whole genome shotgun (WGS) entry which is preliminary data.</text>
</comment>
<dbReference type="GO" id="GO:0005737">
    <property type="term" value="C:cytoplasm"/>
    <property type="evidence" value="ECO:0007669"/>
    <property type="project" value="TreeGrafter"/>
</dbReference>
<gene>
    <name evidence="2" type="ORF">N7493_007947</name>
</gene>
<organism evidence="2 3">
    <name type="scientific">Penicillium malachiteum</name>
    <dbReference type="NCBI Taxonomy" id="1324776"/>
    <lineage>
        <taxon>Eukaryota</taxon>
        <taxon>Fungi</taxon>
        <taxon>Dikarya</taxon>
        <taxon>Ascomycota</taxon>
        <taxon>Pezizomycotina</taxon>
        <taxon>Eurotiomycetes</taxon>
        <taxon>Eurotiomycetidae</taxon>
        <taxon>Eurotiales</taxon>
        <taxon>Aspergillaceae</taxon>
        <taxon>Penicillium</taxon>
    </lineage>
</organism>
<dbReference type="Proteomes" id="UP001215712">
    <property type="component" value="Unassembled WGS sequence"/>
</dbReference>
<dbReference type="Gene3D" id="3.30.360.10">
    <property type="entry name" value="Dihydrodipicolinate Reductase, domain 2"/>
    <property type="match status" value="1"/>
</dbReference>
<dbReference type="Gene3D" id="3.40.50.720">
    <property type="entry name" value="NAD(P)-binding Rossmann-like Domain"/>
    <property type="match status" value="1"/>
</dbReference>
<protein>
    <submittedName>
        <fullName evidence="2">Inositol 2-dehydrogenase/D-chiro-inositol 3-dehydrogenase</fullName>
    </submittedName>
</protein>
<dbReference type="GO" id="GO:0006740">
    <property type="term" value="P:NADPH regeneration"/>
    <property type="evidence" value="ECO:0007669"/>
    <property type="project" value="TreeGrafter"/>
</dbReference>
<dbReference type="InterPro" id="IPR036291">
    <property type="entry name" value="NAD(P)-bd_dom_sf"/>
</dbReference>
<sequence length="366" mass="41225">MYERANQADCMMERAKTPQISTPNFYPKTISMVPHLLIIRLYNDQFQFLTHLISHKALLNNISALKVFSNITPWIKTSQLLQAPSLLILSEISPLTELCSSPEVDVIVIANADAYHVEHDLLALQNDKYCIIEKPLARSFRDIDRLIEAEKTSKGKIMVGTMRRFATAFTDAVAEVGDMSKIMYARVRDIIGPNFNFVNQSGAYPQKFNDYEESDTEDRVKREAEMFQHALCTEFGVAETPQSTFLLRALGGLGTHDLSAIREILGMPQGVCGSHVGFSGWPGIFNVLFKYDGFAGLPNVMTIKELQPGGGFQERTIRKTYMDNYTLEYLDFHDCVVNNKTPKTSAADARQDIELFQMIIQSACPK</sequence>
<proteinExistence type="predicted"/>
<dbReference type="InterPro" id="IPR000683">
    <property type="entry name" value="Gfo/Idh/MocA-like_OxRdtase_N"/>
</dbReference>
<evidence type="ECO:0000313" key="2">
    <source>
        <dbReference type="EMBL" id="KAJ5719492.1"/>
    </source>
</evidence>
<dbReference type="GO" id="GO:0016491">
    <property type="term" value="F:oxidoreductase activity"/>
    <property type="evidence" value="ECO:0007669"/>
    <property type="project" value="TreeGrafter"/>
</dbReference>
<dbReference type="Pfam" id="PF01408">
    <property type="entry name" value="GFO_IDH_MocA"/>
    <property type="match status" value="1"/>
</dbReference>
<dbReference type="AlphaFoldDB" id="A0AAD6HIZ1"/>
<dbReference type="PANTHER" id="PTHR42840:SF7">
    <property type="entry name" value="BINDING ROSSMANN FOLD OXIDOREDUCTASE, PUTATIVE (AFU_ORTHOLOGUE AFUA_4G10190)-RELATED"/>
    <property type="match status" value="1"/>
</dbReference>
<dbReference type="PANTHER" id="PTHR42840">
    <property type="entry name" value="NAD(P)-BINDING ROSSMANN-FOLD SUPERFAMILY PROTEIN-RELATED"/>
    <property type="match status" value="1"/>
</dbReference>
<evidence type="ECO:0000313" key="3">
    <source>
        <dbReference type="Proteomes" id="UP001215712"/>
    </source>
</evidence>
<reference evidence="2" key="2">
    <citation type="submission" date="2023-01" db="EMBL/GenBank/DDBJ databases">
        <authorList>
            <person name="Petersen C."/>
        </authorList>
    </citation>
    <scope>NUCLEOTIDE SEQUENCE</scope>
    <source>
        <strain evidence="2">IBT 17514</strain>
    </source>
</reference>
<name>A0AAD6HIZ1_9EURO</name>
<evidence type="ECO:0000259" key="1">
    <source>
        <dbReference type="Pfam" id="PF01408"/>
    </source>
</evidence>
<keyword evidence="3" id="KW-1185">Reference proteome</keyword>
<feature type="domain" description="Gfo/Idh/MocA-like oxidoreductase N-terminal" evidence="1">
    <location>
        <begin position="91"/>
        <end position="160"/>
    </location>
</feature>
<accession>A0AAD6HIZ1</accession>
<dbReference type="SUPFAM" id="SSF51735">
    <property type="entry name" value="NAD(P)-binding Rossmann-fold domains"/>
    <property type="match status" value="1"/>
</dbReference>
<reference evidence="2" key="1">
    <citation type="journal article" date="2023" name="IMA Fungus">
        <title>Comparative genomic study of the Penicillium genus elucidates a diverse pangenome and 15 lateral gene transfer events.</title>
        <authorList>
            <person name="Petersen C."/>
            <person name="Sorensen T."/>
            <person name="Nielsen M.R."/>
            <person name="Sondergaard T.E."/>
            <person name="Sorensen J.L."/>
            <person name="Fitzpatrick D.A."/>
            <person name="Frisvad J.C."/>
            <person name="Nielsen K.L."/>
        </authorList>
    </citation>
    <scope>NUCLEOTIDE SEQUENCE</scope>
    <source>
        <strain evidence="2">IBT 17514</strain>
    </source>
</reference>
<dbReference type="EMBL" id="JAQJAN010000011">
    <property type="protein sequence ID" value="KAJ5719492.1"/>
    <property type="molecule type" value="Genomic_DNA"/>
</dbReference>
<dbReference type="GO" id="GO:0000166">
    <property type="term" value="F:nucleotide binding"/>
    <property type="evidence" value="ECO:0007669"/>
    <property type="project" value="InterPro"/>
</dbReference>